<comment type="pathway">
    <text evidence="3">Quinol/quinone metabolism; menaquinone biosynthesis.</text>
</comment>
<reference evidence="6" key="2">
    <citation type="submission" date="2024-02" db="EMBL/GenBank/DDBJ databases">
        <authorList>
            <consortium name="Clinical and Environmental Microbiology Branch: Whole genome sequencing antimicrobial resistance pathogens in the healthcare setting"/>
        </authorList>
    </citation>
    <scope>NUCLEOTIDE SEQUENCE</scope>
    <source>
        <strain evidence="6">2020GO-00142</strain>
    </source>
</reference>
<accession>A0AAI9HWD5</accession>
<comment type="catalytic activity">
    <reaction evidence="3">
        <text>5-enolpyruvoyl-6-hydroxy-2-succinyl-cyclohex-3-ene-1-carboxylate = (1R,6R)-6-hydroxy-2-succinyl-cyclohexa-2,4-diene-1-carboxylate + pyruvate</text>
        <dbReference type="Rhea" id="RHEA:25597"/>
        <dbReference type="ChEBI" id="CHEBI:15361"/>
        <dbReference type="ChEBI" id="CHEBI:58689"/>
        <dbReference type="ChEBI" id="CHEBI:58818"/>
        <dbReference type="EC" id="4.2.99.20"/>
    </reaction>
</comment>
<dbReference type="GO" id="GO:0070205">
    <property type="term" value="F:2-succinyl-6-hydroxy-2,4-cyclohexadiene-1-carboxylate synthase activity"/>
    <property type="evidence" value="ECO:0007669"/>
    <property type="project" value="UniProtKB-UniRule"/>
</dbReference>
<evidence type="ECO:0000313" key="8">
    <source>
        <dbReference type="Proteomes" id="UP001495779"/>
    </source>
</evidence>
<dbReference type="EMBL" id="JAGSRH010000003">
    <property type="protein sequence ID" value="MER5075853.1"/>
    <property type="molecule type" value="Genomic_DNA"/>
</dbReference>
<dbReference type="PANTHER" id="PTHR42916:SF1">
    <property type="entry name" value="PROTEIN PHYLLO, CHLOROPLASTIC"/>
    <property type="match status" value="1"/>
</dbReference>
<organism evidence="6">
    <name type="scientific">Providencia stuartii</name>
    <dbReference type="NCBI Taxonomy" id="588"/>
    <lineage>
        <taxon>Bacteria</taxon>
        <taxon>Pseudomonadati</taxon>
        <taxon>Pseudomonadota</taxon>
        <taxon>Gammaproteobacteria</taxon>
        <taxon>Enterobacterales</taxon>
        <taxon>Morganellaceae</taxon>
        <taxon>Providencia</taxon>
    </lineage>
</organism>
<dbReference type="NCBIfam" id="NF008340">
    <property type="entry name" value="PRK11126.1"/>
    <property type="match status" value="1"/>
</dbReference>
<evidence type="ECO:0000313" key="6">
    <source>
        <dbReference type="EMBL" id="EMP9431214.1"/>
    </source>
</evidence>
<comment type="subunit">
    <text evidence="3">Monomer.</text>
</comment>
<dbReference type="InterPro" id="IPR022485">
    <property type="entry name" value="SHCHC_synthase_MenH"/>
</dbReference>
<gene>
    <name evidence="3 6" type="primary">menH</name>
    <name evidence="6" type="ORF">JRA39_000205</name>
    <name evidence="7" type="ORF">KDV35_03045</name>
</gene>
<evidence type="ECO:0000256" key="3">
    <source>
        <dbReference type="HAMAP-Rule" id="MF_01660"/>
    </source>
</evidence>
<name>A0AAI9HWD5_PROST</name>
<keyword evidence="2 3" id="KW-0456">Lyase</keyword>
<proteinExistence type="inferred from homology"/>
<comment type="caution">
    <text evidence="6">The sequence shown here is derived from an EMBL/GenBank/DDBJ whole genome shotgun (WGS) entry which is preliminary data.</text>
</comment>
<dbReference type="PROSITE" id="PS51257">
    <property type="entry name" value="PROKAR_LIPOPROTEIN"/>
    <property type="match status" value="1"/>
</dbReference>
<dbReference type="HAMAP" id="MF_01660">
    <property type="entry name" value="MenH"/>
    <property type="match status" value="1"/>
</dbReference>
<reference evidence="7 8" key="1">
    <citation type="submission" date="2021-04" db="EMBL/GenBank/DDBJ databases">
        <title>Determining the burden of carbapenem-resistant Enterobacterales from a tertiary public heath setting in Bangladesh: a clinical, epidemiological, and molecular study.</title>
        <authorList>
            <person name="Farzana R."/>
            <person name="Walsh T.R."/>
        </authorList>
    </citation>
    <scope>NUCLEOTIDE SEQUENCE [LARGE SCALE GENOMIC DNA]</scope>
    <source>
        <strain evidence="7">Dmpro_s316</strain>
        <strain evidence="8">dmpro_s316</strain>
    </source>
</reference>
<dbReference type="Gene3D" id="3.40.50.1820">
    <property type="entry name" value="alpha/beta hydrolase"/>
    <property type="match status" value="1"/>
</dbReference>
<evidence type="ECO:0000259" key="5">
    <source>
        <dbReference type="Pfam" id="PF00561"/>
    </source>
</evidence>
<comment type="pathway">
    <text evidence="3">Quinol/quinone metabolism; 1,4-dihydroxy-2-naphthoate biosynthesis; 1,4-dihydroxy-2-naphthoate from chorismate: step 3/7.</text>
</comment>
<dbReference type="EMBL" id="AAZDVE040000001">
    <property type="protein sequence ID" value="EMP9431214.1"/>
    <property type="molecule type" value="Genomic_DNA"/>
</dbReference>
<dbReference type="RefSeq" id="WP_250000349.1">
    <property type="nucleotide sequence ID" value="NZ_CP095443.1"/>
</dbReference>
<dbReference type="Proteomes" id="UP001495779">
    <property type="component" value="Unassembled WGS sequence"/>
</dbReference>
<evidence type="ECO:0000256" key="2">
    <source>
        <dbReference type="ARBA" id="ARBA00023239"/>
    </source>
</evidence>
<comment type="similarity">
    <text evidence="3">Belongs to the AB hydrolase superfamily. MenH family.</text>
</comment>
<dbReference type="EC" id="4.2.99.20" evidence="3 4"/>
<sequence>MLAAYRYNENQTGPWLVWLHGLLGCADEWLPIIKLYPHLPSLCIDLPGHGRSQEITCSSFADFDEYLIQLLQYHGIENYYLIGYSLGARLAMHTACYRQPTGLCGLVVEGGSVGLKTQSERDARYLNDHSWAQRFRHEPIESVLYDWYQQPVFASLSDSQRQQLILLRQANDPRRIADMLEGTSLSKQPFLADKLQQLTLPFRYFCGEQDQKFRGVSQQYALPITLIKNAGHNAHRENPNGYATALQYFLSSVVKGT</sequence>
<evidence type="ECO:0000256" key="1">
    <source>
        <dbReference type="ARBA" id="ARBA00022428"/>
    </source>
</evidence>
<dbReference type="AlphaFoldDB" id="A0AAI9HWD5"/>
<dbReference type="SUPFAM" id="SSF53474">
    <property type="entry name" value="alpha/beta-Hydrolases"/>
    <property type="match status" value="1"/>
</dbReference>
<keyword evidence="1 3" id="KW-0474">Menaquinone biosynthesis</keyword>
<dbReference type="NCBIfam" id="TIGR03695">
    <property type="entry name" value="menH_SHCHC"/>
    <property type="match status" value="1"/>
</dbReference>
<dbReference type="InterPro" id="IPR029058">
    <property type="entry name" value="AB_hydrolase_fold"/>
</dbReference>
<comment type="function">
    <text evidence="3">Catalyzes a proton abstraction reaction that results in 2,5-elimination of pyruvate from 2-succinyl-5-enolpyruvyl-6-hydroxy-3-cyclohexene-1-carboxylate (SEPHCHC) and the formation of 2-succinyl-6-hydroxy-2,4-cyclohexadiene-1-carboxylate (SHCHC).</text>
</comment>
<evidence type="ECO:0000256" key="4">
    <source>
        <dbReference type="NCBIfam" id="TIGR03695"/>
    </source>
</evidence>
<dbReference type="InterPro" id="IPR000073">
    <property type="entry name" value="AB_hydrolase_1"/>
</dbReference>
<protein>
    <recommendedName>
        <fullName evidence="3 4">2-succinyl-6-hydroxy-2,4-cyclohexadiene-1-carboxylate synthase</fullName>
        <shortName evidence="3">SHCHC synthase</shortName>
        <ecNumber evidence="3 4">4.2.99.20</ecNumber>
    </recommendedName>
</protein>
<dbReference type="Pfam" id="PF00561">
    <property type="entry name" value="Abhydrolase_1"/>
    <property type="match status" value="1"/>
</dbReference>
<dbReference type="GO" id="GO:0009234">
    <property type="term" value="P:menaquinone biosynthetic process"/>
    <property type="evidence" value="ECO:0007669"/>
    <property type="project" value="UniProtKB-UniRule"/>
</dbReference>
<feature type="domain" description="AB hydrolase-1" evidence="5">
    <location>
        <begin position="14"/>
        <end position="238"/>
    </location>
</feature>
<dbReference type="PANTHER" id="PTHR42916">
    <property type="entry name" value="2-SUCCINYL-5-ENOLPYRUVYL-6-HYDROXY-3-CYCLOHEXENE-1-CARBOXYLATE SYNTHASE"/>
    <property type="match status" value="1"/>
</dbReference>
<evidence type="ECO:0000313" key="7">
    <source>
        <dbReference type="EMBL" id="MER5075853.1"/>
    </source>
</evidence>